<feature type="transmembrane region" description="Helical" evidence="1">
    <location>
        <begin position="290"/>
        <end position="306"/>
    </location>
</feature>
<evidence type="ECO:0008006" key="4">
    <source>
        <dbReference type="Google" id="ProtNLM"/>
    </source>
</evidence>
<keyword evidence="3" id="KW-1185">Reference proteome</keyword>
<evidence type="ECO:0000256" key="1">
    <source>
        <dbReference type="SAM" id="Phobius"/>
    </source>
</evidence>
<dbReference type="EMBL" id="JACGWS010000006">
    <property type="protein sequence ID" value="MBC8755318.1"/>
    <property type="molecule type" value="Genomic_DNA"/>
</dbReference>
<keyword evidence="1" id="KW-0812">Transmembrane</keyword>
<feature type="transmembrane region" description="Helical" evidence="1">
    <location>
        <begin position="238"/>
        <end position="255"/>
    </location>
</feature>
<reference evidence="2 3" key="1">
    <citation type="submission" date="2020-07" db="EMBL/GenBank/DDBJ databases">
        <title>Description of Kordia aestuariivivens sp. nov., isolated from a tidal flat.</title>
        <authorList>
            <person name="Park S."/>
            <person name="Yoon J.-H."/>
        </authorList>
    </citation>
    <scope>NUCLEOTIDE SEQUENCE [LARGE SCALE GENOMIC DNA]</scope>
    <source>
        <strain evidence="2 3">YSTF-M3</strain>
    </source>
</reference>
<feature type="transmembrane region" description="Helical" evidence="1">
    <location>
        <begin position="207"/>
        <end position="226"/>
    </location>
</feature>
<comment type="caution">
    <text evidence="2">The sequence shown here is derived from an EMBL/GenBank/DDBJ whole genome shotgun (WGS) entry which is preliminary data.</text>
</comment>
<keyword evidence="1" id="KW-0472">Membrane</keyword>
<name>A0ABR7QA98_9FLAO</name>
<feature type="transmembrane region" description="Helical" evidence="1">
    <location>
        <begin position="125"/>
        <end position="153"/>
    </location>
</feature>
<organism evidence="2 3">
    <name type="scientific">Kordia aestuariivivens</name>
    <dbReference type="NCBI Taxonomy" id="2759037"/>
    <lineage>
        <taxon>Bacteria</taxon>
        <taxon>Pseudomonadati</taxon>
        <taxon>Bacteroidota</taxon>
        <taxon>Flavobacteriia</taxon>
        <taxon>Flavobacteriales</taxon>
        <taxon>Flavobacteriaceae</taxon>
        <taxon>Kordia</taxon>
    </lineage>
</organism>
<sequence length="307" mass="35859">MITSVFGKSKPINFMLCVGILLAYFVMHLFSEDKELGVSMLTVEVPSVFLLLFSLFMVDFIVKKNDFTQQNDFALLIFTIFIGLFPTIFAHIEIVCMLVLVLLAFRRIISLRSLHSVKQKLFDASLYITLAILLDSWMILYLFIIYVAILIYVSNDYRNWLVPMVGFLGTVCMYVLYLYLTDESILTNPLFEYDVKITYSMTDYRRIMLHLLIISLFSINFVIFFLKFKTYSSQKKLSFLLNIILFFIGVTYVLFVKNNTHNTEILLLFPLAISMANLLENIENKRISDILLFLLMIVSFIFNIYLK</sequence>
<gene>
    <name evidence="2" type="ORF">H2O64_11575</name>
</gene>
<dbReference type="Proteomes" id="UP000619238">
    <property type="component" value="Unassembled WGS sequence"/>
</dbReference>
<feature type="transmembrane region" description="Helical" evidence="1">
    <location>
        <begin position="36"/>
        <end position="62"/>
    </location>
</feature>
<proteinExistence type="predicted"/>
<evidence type="ECO:0000313" key="3">
    <source>
        <dbReference type="Proteomes" id="UP000619238"/>
    </source>
</evidence>
<protein>
    <recommendedName>
        <fullName evidence="4">Beta-carotene 15,15'-monooxygenase</fullName>
    </recommendedName>
</protein>
<keyword evidence="1" id="KW-1133">Transmembrane helix</keyword>
<accession>A0ABR7QA98</accession>
<dbReference type="RefSeq" id="WP_187562364.1">
    <property type="nucleotide sequence ID" value="NZ_JACGWS010000006.1"/>
</dbReference>
<feature type="transmembrane region" description="Helical" evidence="1">
    <location>
        <begin position="12"/>
        <end position="30"/>
    </location>
</feature>
<dbReference type="Pfam" id="PF19992">
    <property type="entry name" value="DUF6427"/>
    <property type="match status" value="1"/>
</dbReference>
<evidence type="ECO:0000313" key="2">
    <source>
        <dbReference type="EMBL" id="MBC8755318.1"/>
    </source>
</evidence>
<feature type="transmembrane region" description="Helical" evidence="1">
    <location>
        <begin position="74"/>
        <end position="105"/>
    </location>
</feature>
<feature type="transmembrane region" description="Helical" evidence="1">
    <location>
        <begin position="160"/>
        <end position="180"/>
    </location>
</feature>
<dbReference type="InterPro" id="IPR045625">
    <property type="entry name" value="DUF6427"/>
</dbReference>